<dbReference type="PROSITE" id="PS51186">
    <property type="entry name" value="GNAT"/>
    <property type="match status" value="1"/>
</dbReference>
<sequence length="283" mass="30473">MSVSAIAIVRLEEKHLAAAQVLSTAVNWPHRRQDWSFALKLGRGLAAMDRDSLVGTIIWWPFGQHYARFGMLIVSPSMQRRGLGRLLMEAALRDAGDRTMLLNATMEGLPLYEKFGYKPIGAVRQHQAANAVPASAPLPEGASFKSMQETDLDAVIALDEQAAGFRRAELLRALKKIGEGLILEQGGEIAAWSFLRRFGHGYVIGPVGAGGEMAARALIARWISGNGSEFRRIDVPLSSGLSPWLEDQGLGRAGEVVAMALGEPPVPLATGPRLFALANQGLG</sequence>
<name>A0A841PU93_9HYPH</name>
<dbReference type="InterPro" id="IPR000182">
    <property type="entry name" value="GNAT_dom"/>
</dbReference>
<dbReference type="Gene3D" id="3.40.630.30">
    <property type="match status" value="1"/>
</dbReference>
<dbReference type="Pfam" id="PF13508">
    <property type="entry name" value="Acetyltransf_7"/>
    <property type="match status" value="1"/>
</dbReference>
<dbReference type="PANTHER" id="PTHR47237:SF2">
    <property type="entry name" value="BLL4206 PROTEIN"/>
    <property type="match status" value="1"/>
</dbReference>
<dbReference type="CDD" id="cd04301">
    <property type="entry name" value="NAT_SF"/>
    <property type="match status" value="1"/>
</dbReference>
<dbReference type="RefSeq" id="WP_184877807.1">
    <property type="nucleotide sequence ID" value="NZ_JACHEF010000009.1"/>
</dbReference>
<accession>A0A841PU93</accession>
<dbReference type="InterPro" id="IPR052729">
    <property type="entry name" value="Acyl/Acetyltrans_Enzymes"/>
</dbReference>
<evidence type="ECO:0000313" key="3">
    <source>
        <dbReference type="Proteomes" id="UP000556329"/>
    </source>
</evidence>
<keyword evidence="3" id="KW-1185">Reference proteome</keyword>
<dbReference type="SUPFAM" id="SSF55729">
    <property type="entry name" value="Acyl-CoA N-acyltransferases (Nat)"/>
    <property type="match status" value="1"/>
</dbReference>
<organism evidence="2 3">
    <name type="scientific">Mesorhizobium sangaii</name>
    <dbReference type="NCBI Taxonomy" id="505389"/>
    <lineage>
        <taxon>Bacteria</taxon>
        <taxon>Pseudomonadati</taxon>
        <taxon>Pseudomonadota</taxon>
        <taxon>Alphaproteobacteria</taxon>
        <taxon>Hyphomicrobiales</taxon>
        <taxon>Phyllobacteriaceae</taxon>
        <taxon>Mesorhizobium</taxon>
    </lineage>
</organism>
<evidence type="ECO:0000259" key="1">
    <source>
        <dbReference type="PROSITE" id="PS51186"/>
    </source>
</evidence>
<comment type="caution">
    <text evidence="2">The sequence shown here is derived from an EMBL/GenBank/DDBJ whole genome shotgun (WGS) entry which is preliminary data.</text>
</comment>
<dbReference type="InterPro" id="IPR041496">
    <property type="entry name" value="YitH/HolE_GNAT"/>
</dbReference>
<dbReference type="Gene3D" id="3.40.630.90">
    <property type="match status" value="1"/>
</dbReference>
<proteinExistence type="predicted"/>
<keyword evidence="2" id="KW-0808">Transferase</keyword>
<feature type="domain" description="N-acetyltransferase" evidence="1">
    <location>
        <begin position="6"/>
        <end position="139"/>
    </location>
</feature>
<dbReference type="Pfam" id="PF18014">
    <property type="entry name" value="Acetyltransf_18"/>
    <property type="match status" value="1"/>
</dbReference>
<dbReference type="GO" id="GO:0016747">
    <property type="term" value="F:acyltransferase activity, transferring groups other than amino-acyl groups"/>
    <property type="evidence" value="ECO:0007669"/>
    <property type="project" value="InterPro"/>
</dbReference>
<dbReference type="PANTHER" id="PTHR47237">
    <property type="entry name" value="SLL0310 PROTEIN"/>
    <property type="match status" value="1"/>
</dbReference>
<reference evidence="2 3" key="1">
    <citation type="submission" date="2020-08" db="EMBL/GenBank/DDBJ databases">
        <title>Genomic Encyclopedia of Type Strains, Phase IV (KMG-IV): sequencing the most valuable type-strain genomes for metagenomic binning, comparative biology and taxonomic classification.</title>
        <authorList>
            <person name="Goeker M."/>
        </authorList>
    </citation>
    <scope>NUCLEOTIDE SEQUENCE [LARGE SCALE GENOMIC DNA]</scope>
    <source>
        <strain evidence="2 3">DSM 100039</strain>
    </source>
</reference>
<gene>
    <name evidence="2" type="ORF">HNQ71_006438</name>
</gene>
<dbReference type="InterPro" id="IPR016181">
    <property type="entry name" value="Acyl_CoA_acyltransferase"/>
</dbReference>
<protein>
    <submittedName>
        <fullName evidence="2">Putative N-acetyltransferase YhbS</fullName>
    </submittedName>
</protein>
<dbReference type="EMBL" id="JACHEF010000009">
    <property type="protein sequence ID" value="MBB6413729.1"/>
    <property type="molecule type" value="Genomic_DNA"/>
</dbReference>
<dbReference type="AlphaFoldDB" id="A0A841PU93"/>
<dbReference type="Proteomes" id="UP000556329">
    <property type="component" value="Unassembled WGS sequence"/>
</dbReference>
<evidence type="ECO:0000313" key="2">
    <source>
        <dbReference type="EMBL" id="MBB6413729.1"/>
    </source>
</evidence>